<dbReference type="InterPro" id="IPR012678">
    <property type="entry name" value="Ribosomal_uL23/eL15/eS24_sf"/>
</dbReference>
<reference evidence="4 5" key="1">
    <citation type="submission" date="2020-02" db="EMBL/GenBank/DDBJ databases">
        <title>Comparative genome analysis reveals the metabolism and evolution of the thermophilic archaeal genus Metallosphaera.</title>
        <authorList>
            <person name="Jiang C."/>
        </authorList>
    </citation>
    <scope>NUCLEOTIDE SEQUENCE [LARGE SCALE GENOMIC DNA]</scope>
    <source>
        <strain evidence="4 5">Ric-A</strain>
    </source>
</reference>
<dbReference type="EMBL" id="CP049074">
    <property type="protein sequence ID" value="QKQ99787.1"/>
    <property type="molecule type" value="Genomic_DNA"/>
</dbReference>
<evidence type="ECO:0000256" key="1">
    <source>
        <dbReference type="ARBA" id="ARBA00022980"/>
    </source>
</evidence>
<keyword evidence="5" id="KW-1185">Reference proteome</keyword>
<accession>A0A6N0NWR2</accession>
<dbReference type="GO" id="GO:0003735">
    <property type="term" value="F:structural constituent of ribosome"/>
    <property type="evidence" value="ECO:0007669"/>
    <property type="project" value="InterPro"/>
</dbReference>
<sequence length="114" mass="12484">MSQAQQIKVSEKAEALLDNVAENKVIGRKEVKIKIYHIGSGTPSRVDVKKAISNFLGSKEDLVVVRKIFTSYGAGISEAVLHVYSDKETMERFEPIHLIKRGTKAEGAGEAKNG</sequence>
<gene>
    <name evidence="3" type="primary">rps24e</name>
    <name evidence="4" type="ORF">GWK48_04740</name>
</gene>
<dbReference type="Gene3D" id="3.30.70.330">
    <property type="match status" value="1"/>
</dbReference>
<dbReference type="GO" id="GO:1990904">
    <property type="term" value="C:ribonucleoprotein complex"/>
    <property type="evidence" value="ECO:0007669"/>
    <property type="project" value="UniProtKB-KW"/>
</dbReference>
<dbReference type="OrthoDB" id="27533at2157"/>
<dbReference type="SUPFAM" id="SSF54189">
    <property type="entry name" value="Ribosomal proteins S24e, L23 and L15e"/>
    <property type="match status" value="1"/>
</dbReference>
<dbReference type="HAMAP" id="MF_00545">
    <property type="entry name" value="Ribosomal_eS24"/>
    <property type="match status" value="1"/>
</dbReference>
<dbReference type="GO" id="GO:0005840">
    <property type="term" value="C:ribosome"/>
    <property type="evidence" value="ECO:0007669"/>
    <property type="project" value="UniProtKB-KW"/>
</dbReference>
<dbReference type="Pfam" id="PF01282">
    <property type="entry name" value="Ribosomal_S24e"/>
    <property type="match status" value="1"/>
</dbReference>
<keyword evidence="2 3" id="KW-0687">Ribonucleoprotein</keyword>
<dbReference type="AlphaFoldDB" id="A0A6N0NWR2"/>
<protein>
    <recommendedName>
        <fullName evidence="3">Small ribosomal subunit protein eS24</fullName>
    </recommendedName>
</protein>
<keyword evidence="1 3" id="KW-0689">Ribosomal protein</keyword>
<evidence type="ECO:0000313" key="5">
    <source>
        <dbReference type="Proteomes" id="UP000509301"/>
    </source>
</evidence>
<name>A0A6N0NWR2_9CREN</name>
<dbReference type="GO" id="GO:0006412">
    <property type="term" value="P:translation"/>
    <property type="evidence" value="ECO:0007669"/>
    <property type="project" value="UniProtKB-UniRule"/>
</dbReference>
<dbReference type="InterPro" id="IPR001976">
    <property type="entry name" value="Ribosomal_eS24"/>
</dbReference>
<comment type="similarity">
    <text evidence="3">Belongs to the eukaryotic ribosomal protein eS24 family.</text>
</comment>
<organism evidence="4 5">
    <name type="scientific">Metallosphaera tengchongensis</name>
    <dbReference type="NCBI Taxonomy" id="1532350"/>
    <lineage>
        <taxon>Archaea</taxon>
        <taxon>Thermoproteota</taxon>
        <taxon>Thermoprotei</taxon>
        <taxon>Sulfolobales</taxon>
        <taxon>Sulfolobaceae</taxon>
        <taxon>Metallosphaera</taxon>
    </lineage>
</organism>
<dbReference type="RefSeq" id="WP_174630099.1">
    <property type="nucleotide sequence ID" value="NZ_CP049074.1"/>
</dbReference>
<dbReference type="Proteomes" id="UP000509301">
    <property type="component" value="Chromosome"/>
</dbReference>
<evidence type="ECO:0000313" key="4">
    <source>
        <dbReference type="EMBL" id="QKQ99787.1"/>
    </source>
</evidence>
<dbReference type="InterPro" id="IPR012677">
    <property type="entry name" value="Nucleotide-bd_a/b_plait_sf"/>
</dbReference>
<dbReference type="GeneID" id="55641232"/>
<proteinExistence type="inferred from homology"/>
<evidence type="ECO:0000256" key="2">
    <source>
        <dbReference type="ARBA" id="ARBA00023274"/>
    </source>
</evidence>
<evidence type="ECO:0000256" key="3">
    <source>
        <dbReference type="HAMAP-Rule" id="MF_00545"/>
    </source>
</evidence>
<dbReference type="KEGG" id="mten:GWK48_04740"/>